<dbReference type="Pfam" id="PF01154">
    <property type="entry name" value="HMG_CoA_synt_N"/>
    <property type="match status" value="1"/>
</dbReference>
<dbReference type="PANTHER" id="PTHR43323:SF2">
    <property type="entry name" value="HYDROXYMETHYLGLUTARYL-COA SYNTHASE"/>
    <property type="match status" value="1"/>
</dbReference>
<accession>A0AAN6U9N6</accession>
<feature type="region of interest" description="Disordered" evidence="3">
    <location>
        <begin position="119"/>
        <end position="140"/>
    </location>
</feature>
<feature type="domain" description="Hydroxymethylglutaryl-coenzyme A synthase C-terminal" evidence="5">
    <location>
        <begin position="160"/>
        <end position="311"/>
    </location>
</feature>
<dbReference type="Gene3D" id="3.40.47.10">
    <property type="match status" value="2"/>
</dbReference>
<comment type="caution">
    <text evidence="6">The sequence shown here is derived from an EMBL/GenBank/DDBJ whole genome shotgun (WGS) entry which is preliminary data.</text>
</comment>
<dbReference type="GO" id="GO:0006696">
    <property type="term" value="P:ergosterol biosynthetic process"/>
    <property type="evidence" value="ECO:0007669"/>
    <property type="project" value="TreeGrafter"/>
</dbReference>
<gene>
    <name evidence="6" type="ORF">N657DRAFT_661650</name>
</gene>
<reference evidence="6" key="2">
    <citation type="submission" date="2023-05" db="EMBL/GenBank/DDBJ databases">
        <authorList>
            <consortium name="Lawrence Berkeley National Laboratory"/>
            <person name="Steindorff A."/>
            <person name="Hensen N."/>
            <person name="Bonometti L."/>
            <person name="Westerberg I."/>
            <person name="Brannstrom I.O."/>
            <person name="Guillou S."/>
            <person name="Cros-Aarteil S."/>
            <person name="Calhoun S."/>
            <person name="Haridas S."/>
            <person name="Kuo A."/>
            <person name="Mondo S."/>
            <person name="Pangilinan J."/>
            <person name="Riley R."/>
            <person name="Labutti K."/>
            <person name="Andreopoulos B."/>
            <person name="Lipzen A."/>
            <person name="Chen C."/>
            <person name="Yanf M."/>
            <person name="Daum C."/>
            <person name="Ng V."/>
            <person name="Clum A."/>
            <person name="Ohm R."/>
            <person name="Martin F."/>
            <person name="Silar P."/>
            <person name="Natvig D."/>
            <person name="Lalanne C."/>
            <person name="Gautier V."/>
            <person name="Ament-Velasquez S.L."/>
            <person name="Kruys A."/>
            <person name="Hutchinson M.I."/>
            <person name="Powell A.J."/>
            <person name="Barry K."/>
            <person name="Miller A.N."/>
            <person name="Grigoriev I.V."/>
            <person name="Debuchy R."/>
            <person name="Gladieux P."/>
            <person name="Thoren M.H."/>
            <person name="Johannesson H."/>
        </authorList>
    </citation>
    <scope>NUCLEOTIDE SEQUENCE</scope>
    <source>
        <strain evidence="6">CBS 731.68</strain>
    </source>
</reference>
<evidence type="ECO:0000259" key="4">
    <source>
        <dbReference type="Pfam" id="PF01154"/>
    </source>
</evidence>
<dbReference type="GO" id="GO:0006084">
    <property type="term" value="P:acetyl-CoA metabolic process"/>
    <property type="evidence" value="ECO:0007669"/>
    <property type="project" value="InterPro"/>
</dbReference>
<dbReference type="Pfam" id="PF08540">
    <property type="entry name" value="HMG_CoA_synt_C"/>
    <property type="match status" value="1"/>
</dbReference>
<evidence type="ECO:0008006" key="8">
    <source>
        <dbReference type="Google" id="ProtNLM"/>
    </source>
</evidence>
<keyword evidence="7" id="KW-1185">Reference proteome</keyword>
<dbReference type="PANTHER" id="PTHR43323">
    <property type="entry name" value="3-HYDROXY-3-METHYLGLUTARYL COENZYME A SYNTHASE"/>
    <property type="match status" value="1"/>
</dbReference>
<evidence type="ECO:0000313" key="6">
    <source>
        <dbReference type="EMBL" id="KAK4127561.1"/>
    </source>
</evidence>
<keyword evidence="2" id="KW-0808">Transferase</keyword>
<dbReference type="SUPFAM" id="SSF53901">
    <property type="entry name" value="Thiolase-like"/>
    <property type="match status" value="2"/>
</dbReference>
<evidence type="ECO:0000256" key="2">
    <source>
        <dbReference type="ARBA" id="ARBA00022679"/>
    </source>
</evidence>
<dbReference type="GeneID" id="87831875"/>
<protein>
    <recommendedName>
        <fullName evidence="8">Hydroxymethylglutaryl-CoA synthase</fullName>
    </recommendedName>
</protein>
<proteinExistence type="inferred from homology"/>
<dbReference type="InterPro" id="IPR013528">
    <property type="entry name" value="HMG_CoA_synth_N"/>
</dbReference>
<evidence type="ECO:0000313" key="7">
    <source>
        <dbReference type="Proteomes" id="UP001302602"/>
    </source>
</evidence>
<evidence type="ECO:0000256" key="1">
    <source>
        <dbReference type="ARBA" id="ARBA00007061"/>
    </source>
</evidence>
<dbReference type="InterPro" id="IPR016039">
    <property type="entry name" value="Thiolase-like"/>
</dbReference>
<comment type="similarity">
    <text evidence="1">Belongs to the thiolase-like superfamily. HMG-CoA synthase family.</text>
</comment>
<evidence type="ECO:0000259" key="5">
    <source>
        <dbReference type="Pfam" id="PF08540"/>
    </source>
</evidence>
<dbReference type="RefSeq" id="XP_062651332.1">
    <property type="nucleotide sequence ID" value="XM_062795106.1"/>
</dbReference>
<dbReference type="GO" id="GO:0010142">
    <property type="term" value="P:farnesyl diphosphate biosynthetic process, mevalonate pathway"/>
    <property type="evidence" value="ECO:0007669"/>
    <property type="project" value="InterPro"/>
</dbReference>
<dbReference type="AlphaFoldDB" id="A0AAN6U9N6"/>
<name>A0AAN6U9N6_9PEZI</name>
<dbReference type="Proteomes" id="UP001302602">
    <property type="component" value="Unassembled WGS sequence"/>
</dbReference>
<dbReference type="EMBL" id="MU853224">
    <property type="protein sequence ID" value="KAK4127561.1"/>
    <property type="molecule type" value="Genomic_DNA"/>
</dbReference>
<dbReference type="InterPro" id="IPR013746">
    <property type="entry name" value="HMG_CoA_synt_C_dom"/>
</dbReference>
<evidence type="ECO:0000256" key="3">
    <source>
        <dbReference type="SAM" id="MobiDB-lite"/>
    </source>
</evidence>
<dbReference type="GO" id="GO:0004421">
    <property type="term" value="F:hydroxymethylglutaryl-CoA synthase activity"/>
    <property type="evidence" value="ECO:0007669"/>
    <property type="project" value="InterPro"/>
</dbReference>
<sequence length="353" mass="38942">MEIHVPAHCLDRSFFVKHQGVSPGIYTVGLGLKYMSYCTDREDVCSLALTAASSLLRKSNIEPRSIGHLKVGTELPIDKAKSVKSVLTTLFAHPGNKSMEGIDTIRACYGGTKTPCSTPPTGSNLARGTVKMPSSPPRALPSTISMLRARRRCWRLPCGYTSTLDECHKNLLQRLETARNKSVLDLFSYMAFHSPNCKLVSKSYGRLQYNDCLASYPNNDNDAARCGSKELEKVLVALTRDRFRERVEPCIAATSRCGNMYTSSLYCSLRTLFLFLPISLISNIDLAAARGKTIGLFSYGSGTLARRLACALRAKAYGANIFKPAGDTASLLPGTFYLETIDDEYRRTYVIKQ</sequence>
<organism evidence="6 7">
    <name type="scientific">Parathielavia appendiculata</name>
    <dbReference type="NCBI Taxonomy" id="2587402"/>
    <lineage>
        <taxon>Eukaryota</taxon>
        <taxon>Fungi</taxon>
        <taxon>Dikarya</taxon>
        <taxon>Ascomycota</taxon>
        <taxon>Pezizomycotina</taxon>
        <taxon>Sordariomycetes</taxon>
        <taxon>Sordariomycetidae</taxon>
        <taxon>Sordariales</taxon>
        <taxon>Chaetomiaceae</taxon>
        <taxon>Parathielavia</taxon>
    </lineage>
</organism>
<feature type="domain" description="Hydroxymethylglutaryl-coenzyme A synthase N-terminal" evidence="4">
    <location>
        <begin position="1"/>
        <end position="113"/>
    </location>
</feature>
<dbReference type="CDD" id="cd00827">
    <property type="entry name" value="init_cond_enzymes"/>
    <property type="match status" value="1"/>
</dbReference>
<reference evidence="6" key="1">
    <citation type="journal article" date="2023" name="Mol. Phylogenet. Evol.">
        <title>Genome-scale phylogeny and comparative genomics of the fungal order Sordariales.</title>
        <authorList>
            <person name="Hensen N."/>
            <person name="Bonometti L."/>
            <person name="Westerberg I."/>
            <person name="Brannstrom I.O."/>
            <person name="Guillou S."/>
            <person name="Cros-Aarteil S."/>
            <person name="Calhoun S."/>
            <person name="Haridas S."/>
            <person name="Kuo A."/>
            <person name="Mondo S."/>
            <person name="Pangilinan J."/>
            <person name="Riley R."/>
            <person name="LaButti K."/>
            <person name="Andreopoulos B."/>
            <person name="Lipzen A."/>
            <person name="Chen C."/>
            <person name="Yan M."/>
            <person name="Daum C."/>
            <person name="Ng V."/>
            <person name="Clum A."/>
            <person name="Steindorff A."/>
            <person name="Ohm R.A."/>
            <person name="Martin F."/>
            <person name="Silar P."/>
            <person name="Natvig D.O."/>
            <person name="Lalanne C."/>
            <person name="Gautier V."/>
            <person name="Ament-Velasquez S.L."/>
            <person name="Kruys A."/>
            <person name="Hutchinson M.I."/>
            <person name="Powell A.J."/>
            <person name="Barry K."/>
            <person name="Miller A.N."/>
            <person name="Grigoriev I.V."/>
            <person name="Debuchy R."/>
            <person name="Gladieux P."/>
            <person name="Hiltunen Thoren M."/>
            <person name="Johannesson H."/>
        </authorList>
    </citation>
    <scope>NUCLEOTIDE SEQUENCE</scope>
    <source>
        <strain evidence="6">CBS 731.68</strain>
    </source>
</reference>